<feature type="domain" description="Endonuclease/exonuclease/phosphatase" evidence="1">
    <location>
        <begin position="35"/>
        <end position="147"/>
    </location>
</feature>
<dbReference type="Gene3D" id="3.60.10.10">
    <property type="entry name" value="Endonuclease/exonuclease/phosphatase"/>
    <property type="match status" value="1"/>
</dbReference>
<evidence type="ECO:0000313" key="3">
    <source>
        <dbReference type="Proteomes" id="UP000824120"/>
    </source>
</evidence>
<proteinExistence type="predicted"/>
<sequence>MWDKRAWREEEVESGSQMITCKLCGINQDLDWFITAVYASCDRNEKRDLWEELGAMRSLCEGPWVVCGDFNTIRFPSEKTNSMSDFSSCINELELIDPPLFGGSYTWSGGANYRNASRIDRFLYSFPWDEMFTQIRQSSLPSLGSDHNPILLTCGDGNFKKSYFKFEKWWLNVEEWSKEHKVNWKARKSHILDQIGSLETLQESRPLNDDEQLVKAHLAMEYDEVARNEEIFWRQRSRVQ</sequence>
<comment type="caution">
    <text evidence="2">The sequence shown here is derived from an EMBL/GenBank/DDBJ whole genome shotgun (WGS) entry which is preliminary data.</text>
</comment>
<accession>A0A9J6ACW2</accession>
<dbReference type="OrthoDB" id="692400at2759"/>
<gene>
    <name evidence="2" type="ORF">H5410_007711</name>
</gene>
<dbReference type="InterPro" id="IPR036691">
    <property type="entry name" value="Endo/exonu/phosph_ase_sf"/>
</dbReference>
<dbReference type="PANTHER" id="PTHR33710:SF75">
    <property type="entry name" value="ENDONUCLEASE_EXONUCLEASE_PHOSPHATASE DOMAIN-CONTAINING PROTEIN"/>
    <property type="match status" value="1"/>
</dbReference>
<protein>
    <recommendedName>
        <fullName evidence="1">Endonuclease/exonuclease/phosphatase domain-containing protein</fullName>
    </recommendedName>
</protein>
<dbReference type="GO" id="GO:0003824">
    <property type="term" value="F:catalytic activity"/>
    <property type="evidence" value="ECO:0007669"/>
    <property type="project" value="InterPro"/>
</dbReference>
<evidence type="ECO:0000259" key="1">
    <source>
        <dbReference type="Pfam" id="PF03372"/>
    </source>
</evidence>
<dbReference type="InterPro" id="IPR005135">
    <property type="entry name" value="Endo/exonuclease/phosphatase"/>
</dbReference>
<dbReference type="Pfam" id="PF03372">
    <property type="entry name" value="Exo_endo_phos"/>
    <property type="match status" value="1"/>
</dbReference>
<reference evidence="2 3" key="1">
    <citation type="submission" date="2020-09" db="EMBL/GenBank/DDBJ databases">
        <title>De no assembly of potato wild relative species, Solanum commersonii.</title>
        <authorList>
            <person name="Cho K."/>
        </authorList>
    </citation>
    <scope>NUCLEOTIDE SEQUENCE [LARGE SCALE GENOMIC DNA]</scope>
    <source>
        <strain evidence="2">LZ3.2</strain>
        <tissue evidence="2">Leaf</tissue>
    </source>
</reference>
<dbReference type="AlphaFoldDB" id="A0A9J6ACW2"/>
<dbReference type="Proteomes" id="UP000824120">
    <property type="component" value="Chromosome 2"/>
</dbReference>
<evidence type="ECO:0000313" key="2">
    <source>
        <dbReference type="EMBL" id="KAG5622493.1"/>
    </source>
</evidence>
<organism evidence="2 3">
    <name type="scientific">Solanum commersonii</name>
    <name type="common">Commerson's wild potato</name>
    <name type="synonym">Commerson's nightshade</name>
    <dbReference type="NCBI Taxonomy" id="4109"/>
    <lineage>
        <taxon>Eukaryota</taxon>
        <taxon>Viridiplantae</taxon>
        <taxon>Streptophyta</taxon>
        <taxon>Embryophyta</taxon>
        <taxon>Tracheophyta</taxon>
        <taxon>Spermatophyta</taxon>
        <taxon>Magnoliopsida</taxon>
        <taxon>eudicotyledons</taxon>
        <taxon>Gunneridae</taxon>
        <taxon>Pentapetalae</taxon>
        <taxon>asterids</taxon>
        <taxon>lamiids</taxon>
        <taxon>Solanales</taxon>
        <taxon>Solanaceae</taxon>
        <taxon>Solanoideae</taxon>
        <taxon>Solaneae</taxon>
        <taxon>Solanum</taxon>
    </lineage>
</organism>
<dbReference type="SUPFAM" id="SSF56219">
    <property type="entry name" value="DNase I-like"/>
    <property type="match status" value="1"/>
</dbReference>
<name>A0A9J6ACW2_SOLCO</name>
<dbReference type="PANTHER" id="PTHR33710">
    <property type="entry name" value="BNAC02G09200D PROTEIN"/>
    <property type="match status" value="1"/>
</dbReference>
<keyword evidence="3" id="KW-1185">Reference proteome</keyword>
<dbReference type="EMBL" id="JACXVP010000002">
    <property type="protein sequence ID" value="KAG5622493.1"/>
    <property type="molecule type" value="Genomic_DNA"/>
</dbReference>